<evidence type="ECO:0000313" key="7">
    <source>
        <dbReference type="EMBL" id="VDP14794.1"/>
    </source>
</evidence>
<name>A0A183I281_9BILA</name>
<keyword evidence="4 6" id="KW-0472">Membrane</keyword>
<comment type="subcellular location">
    <subcellularLocation>
        <location evidence="1">Membrane</location>
        <topology evidence="1">Multi-pass membrane protein</topology>
    </subcellularLocation>
</comment>
<dbReference type="EMBL" id="UZAJ01040427">
    <property type="protein sequence ID" value="VDP14794.1"/>
    <property type="molecule type" value="Genomic_DNA"/>
</dbReference>
<evidence type="ECO:0000313" key="9">
    <source>
        <dbReference type="WBParaSite" id="OFLC_0001384401-mRNA-1"/>
    </source>
</evidence>
<dbReference type="GO" id="GO:0000045">
    <property type="term" value="P:autophagosome assembly"/>
    <property type="evidence" value="ECO:0007669"/>
    <property type="project" value="TreeGrafter"/>
</dbReference>
<sequence length="71" mass="7805">PILPNWLINLASPIFDVPVSAFFFGTFLGVAPPSCIYIQAGATLQRLTHMGAAWSWSAILIRVKEEMWGEG</sequence>
<dbReference type="Proteomes" id="UP000267606">
    <property type="component" value="Unassembled WGS sequence"/>
</dbReference>
<dbReference type="AlphaFoldDB" id="A0A183I281"/>
<reference evidence="7 8" key="2">
    <citation type="submission" date="2018-11" db="EMBL/GenBank/DDBJ databases">
        <authorList>
            <consortium name="Pathogen Informatics"/>
        </authorList>
    </citation>
    <scope>NUCLEOTIDE SEQUENCE [LARGE SCALE GENOMIC DNA]</scope>
</reference>
<evidence type="ECO:0000256" key="2">
    <source>
        <dbReference type="ARBA" id="ARBA00022692"/>
    </source>
</evidence>
<evidence type="ECO:0000256" key="5">
    <source>
        <dbReference type="ARBA" id="ARBA00025797"/>
    </source>
</evidence>
<keyword evidence="3 6" id="KW-1133">Transmembrane helix</keyword>
<keyword evidence="8" id="KW-1185">Reference proteome</keyword>
<comment type="similarity">
    <text evidence="5">Belongs to the TMEM41 family.</text>
</comment>
<feature type="transmembrane region" description="Helical" evidence="6">
    <location>
        <begin position="20"/>
        <end position="40"/>
    </location>
</feature>
<evidence type="ECO:0000256" key="4">
    <source>
        <dbReference type="ARBA" id="ARBA00023136"/>
    </source>
</evidence>
<reference evidence="9" key="1">
    <citation type="submission" date="2016-06" db="UniProtKB">
        <authorList>
            <consortium name="WormBaseParasite"/>
        </authorList>
    </citation>
    <scope>IDENTIFICATION</scope>
</reference>
<dbReference type="PANTHER" id="PTHR43220:SF18">
    <property type="entry name" value="TRANSMEMBRANE PROTEIN 41B"/>
    <property type="match status" value="1"/>
</dbReference>
<evidence type="ECO:0000313" key="8">
    <source>
        <dbReference type="Proteomes" id="UP000267606"/>
    </source>
</evidence>
<evidence type="ECO:0000256" key="1">
    <source>
        <dbReference type="ARBA" id="ARBA00004141"/>
    </source>
</evidence>
<dbReference type="InterPro" id="IPR045014">
    <property type="entry name" value="TM41A/B"/>
</dbReference>
<proteinExistence type="inferred from homology"/>
<dbReference type="STRING" id="387005.A0A183I281"/>
<gene>
    <name evidence="7" type="ORF">OFLC_LOCUS13843</name>
</gene>
<dbReference type="PANTHER" id="PTHR43220">
    <property type="match status" value="1"/>
</dbReference>
<accession>A0A183I281</accession>
<protein>
    <submittedName>
        <fullName evidence="9">SNARE associated Golgi protein</fullName>
    </submittedName>
</protein>
<organism evidence="9">
    <name type="scientific">Onchocerca flexuosa</name>
    <dbReference type="NCBI Taxonomy" id="387005"/>
    <lineage>
        <taxon>Eukaryota</taxon>
        <taxon>Metazoa</taxon>
        <taxon>Ecdysozoa</taxon>
        <taxon>Nematoda</taxon>
        <taxon>Chromadorea</taxon>
        <taxon>Rhabditida</taxon>
        <taxon>Spirurina</taxon>
        <taxon>Spiruromorpha</taxon>
        <taxon>Filarioidea</taxon>
        <taxon>Onchocercidae</taxon>
        <taxon>Onchocerca</taxon>
    </lineage>
</organism>
<dbReference type="WBParaSite" id="OFLC_0001384401-mRNA-1">
    <property type="protein sequence ID" value="OFLC_0001384401-mRNA-1"/>
    <property type="gene ID" value="OFLC_0001384401"/>
</dbReference>
<keyword evidence="2 6" id="KW-0812">Transmembrane</keyword>
<evidence type="ECO:0000256" key="3">
    <source>
        <dbReference type="ARBA" id="ARBA00022989"/>
    </source>
</evidence>
<dbReference type="GO" id="GO:0005789">
    <property type="term" value="C:endoplasmic reticulum membrane"/>
    <property type="evidence" value="ECO:0007669"/>
    <property type="project" value="TreeGrafter"/>
</dbReference>
<evidence type="ECO:0000256" key="6">
    <source>
        <dbReference type="SAM" id="Phobius"/>
    </source>
</evidence>